<comment type="caution">
    <text evidence="5">The sequence shown here is derived from an EMBL/GenBank/DDBJ whole genome shotgun (WGS) entry which is preliminary data.</text>
</comment>
<dbReference type="InterPro" id="IPR012047">
    <property type="entry name" value="AcnX"/>
</dbReference>
<dbReference type="Gene3D" id="3.50.30.10">
    <property type="entry name" value="Phosphohistidine domain"/>
    <property type="match status" value="1"/>
</dbReference>
<dbReference type="RefSeq" id="WP_133283363.1">
    <property type="nucleotide sequence ID" value="NZ_SMSI01000001.1"/>
</dbReference>
<evidence type="ECO:0000256" key="1">
    <source>
        <dbReference type="ARBA" id="ARBA00023004"/>
    </source>
</evidence>
<accession>A0A4R5PNP7</accession>
<dbReference type="PANTHER" id="PTHR36577">
    <property type="entry name" value="DUF521 DOMAIN PROTEIN (AFU_ORTHOLOGUE AFUA_6G00490)"/>
    <property type="match status" value="1"/>
</dbReference>
<sequence length="562" mass="59150">MKGPPVTDAIAIISGRANGPVVASDEPLSFWGGVDPATGLVIDASHPLKGCSISGAILMLPLSRGSCTGSGVLLDLVLGGRGPAAIIFSEPEDVLTLGALVAKEMFGSSLPVLRVSRNVFRKLSLVGEIAIEDNRIVAGECEVPLAPARAAKLDLAADEQAMLDGAKGEAAAVAMRVICAMAAQQGAGSLVPVSQAHIDGCIYASPANLTFAERMLELGAEVTVPTTMNAISVDRENWRGQGMDPEFGVPAQRLADAYVEMGCAPTFTCAPYLLETAPHEAEAIAWAESNAVVFANTVLGARTTKHPDFLDLCIAVTGRAPCSGVYLDANRRPAIILDVDMPGQVEDAFWPLIGYVAGARAPDCIPLLRGLAETGPDDLKALCAAFGTMSAAPMLHVEGVTPEADLDPLPQAATVRITREDLRETWARLNYGPEEVDLIAIGSPHASLAELRRLRDALGGETTRVPIIATAGRRIIDEARTDGILHDLKKSGVRVFPDICWCSIGEPVFPRETTVVLTNSGKYAHYGPGLSGRHVRLAGLDDCIRAALTGSAPPRMPDWLAK</sequence>
<feature type="domain" description="Phosphomevalonate dehydratase small subunit-like" evidence="3">
    <location>
        <begin position="28"/>
        <end position="103"/>
    </location>
</feature>
<evidence type="ECO:0000259" key="3">
    <source>
        <dbReference type="Pfam" id="PF01989"/>
    </source>
</evidence>
<evidence type="ECO:0000313" key="6">
    <source>
        <dbReference type="Proteomes" id="UP000295131"/>
    </source>
</evidence>
<keyword evidence="1" id="KW-0408">Iron</keyword>
<dbReference type="PANTHER" id="PTHR36577:SF3">
    <property type="entry name" value="DUF521 DOMAIN PROTEIN (AFU_ORTHOLOGUE AFUA_6G00490)"/>
    <property type="match status" value="1"/>
</dbReference>
<dbReference type="Proteomes" id="UP000295131">
    <property type="component" value="Unassembled WGS sequence"/>
</dbReference>
<reference evidence="5 6" key="1">
    <citation type="journal article" date="2013" name="Int. J. Syst. Evol. Microbiol.">
        <title>Hoeflea suaedae sp. nov., an endophytic bacterium isolated from the root of the halophyte Suaeda maritima.</title>
        <authorList>
            <person name="Chung E.J."/>
            <person name="Park J.A."/>
            <person name="Pramanik P."/>
            <person name="Bibi F."/>
            <person name="Jeon C.O."/>
            <person name="Chung Y.R."/>
        </authorList>
    </citation>
    <scope>NUCLEOTIDE SEQUENCE [LARGE SCALE GENOMIC DNA]</scope>
    <source>
        <strain evidence="5 6">YC6898</strain>
    </source>
</reference>
<dbReference type="Pfam" id="PF04412">
    <property type="entry name" value="AcnX"/>
    <property type="match status" value="1"/>
</dbReference>
<dbReference type="AlphaFoldDB" id="A0A4R5PNP7"/>
<dbReference type="InterPro" id="IPR007506">
    <property type="entry name" value="PMDh-L-like_dom"/>
</dbReference>
<name>A0A4R5PNP7_9HYPH</name>
<evidence type="ECO:0000313" key="5">
    <source>
        <dbReference type="EMBL" id="TDH38528.1"/>
    </source>
</evidence>
<dbReference type="Pfam" id="PF01989">
    <property type="entry name" value="AcnX_swivel_put"/>
    <property type="match status" value="1"/>
</dbReference>
<dbReference type="SUPFAM" id="SSF52016">
    <property type="entry name" value="LeuD/IlvD-like"/>
    <property type="match status" value="1"/>
</dbReference>
<evidence type="ECO:0000259" key="4">
    <source>
        <dbReference type="Pfam" id="PF04412"/>
    </source>
</evidence>
<dbReference type="PIRSF" id="PIRSF036630">
    <property type="entry name" value="UCP036630"/>
    <property type="match status" value="1"/>
</dbReference>
<organism evidence="5 6">
    <name type="scientific">Pseudohoeflea suaedae</name>
    <dbReference type="NCBI Taxonomy" id="877384"/>
    <lineage>
        <taxon>Bacteria</taxon>
        <taxon>Pseudomonadati</taxon>
        <taxon>Pseudomonadota</taxon>
        <taxon>Alphaproteobacteria</taxon>
        <taxon>Hyphomicrobiales</taxon>
        <taxon>Rhizobiaceae</taxon>
        <taxon>Pseudohoeflea</taxon>
    </lineage>
</organism>
<dbReference type="InterPro" id="IPR002840">
    <property type="entry name" value="PMDh-S-like_dom"/>
</dbReference>
<protein>
    <submittedName>
        <fullName evidence="5">DUF521 domain-containing protein</fullName>
    </submittedName>
</protein>
<dbReference type="CDD" id="cd01355">
    <property type="entry name" value="AcnX"/>
    <property type="match status" value="1"/>
</dbReference>
<proteinExistence type="predicted"/>
<gene>
    <name evidence="5" type="ORF">E2A64_05345</name>
</gene>
<dbReference type="EMBL" id="SMSI01000001">
    <property type="protein sequence ID" value="TDH38528.1"/>
    <property type="molecule type" value="Genomic_DNA"/>
</dbReference>
<feature type="domain" description="Phosphomevalonate dehydratase large subunit-like" evidence="4">
    <location>
        <begin position="154"/>
        <end position="545"/>
    </location>
</feature>
<keyword evidence="2" id="KW-0456">Lyase</keyword>
<evidence type="ECO:0000256" key="2">
    <source>
        <dbReference type="ARBA" id="ARBA00023239"/>
    </source>
</evidence>
<dbReference type="OrthoDB" id="1550274at2"/>
<dbReference type="GO" id="GO:0016829">
    <property type="term" value="F:lyase activity"/>
    <property type="evidence" value="ECO:0007669"/>
    <property type="project" value="UniProtKB-KW"/>
</dbReference>
<keyword evidence="6" id="KW-1185">Reference proteome</keyword>
<dbReference type="CDD" id="cd01356">
    <property type="entry name" value="AcnX_swivel"/>
    <property type="match status" value="1"/>
</dbReference>